<protein>
    <recommendedName>
        <fullName evidence="5">Glutathione S-transferase</fullName>
    </recommendedName>
</protein>
<dbReference type="Pfam" id="PF14497">
    <property type="entry name" value="GST_C_3"/>
    <property type="match status" value="1"/>
</dbReference>
<dbReference type="PROSITE" id="PS50404">
    <property type="entry name" value="GST_NTER"/>
    <property type="match status" value="1"/>
</dbReference>
<dbReference type="GO" id="GO:0004364">
    <property type="term" value="F:glutathione transferase activity"/>
    <property type="evidence" value="ECO:0007669"/>
    <property type="project" value="TreeGrafter"/>
</dbReference>
<dbReference type="SFLD" id="SFLDS00019">
    <property type="entry name" value="Glutathione_Transferase_(cytos"/>
    <property type="match status" value="1"/>
</dbReference>
<accession>A0A9P5VQ97</accession>
<evidence type="ECO:0000313" key="3">
    <source>
        <dbReference type="EMBL" id="KAF9336594.1"/>
    </source>
</evidence>
<dbReference type="InterPro" id="IPR004046">
    <property type="entry name" value="GST_C"/>
</dbReference>
<reference evidence="3" key="1">
    <citation type="journal article" date="2020" name="Fungal Divers.">
        <title>Resolving the Mortierellaceae phylogeny through synthesis of multi-gene phylogenetics and phylogenomics.</title>
        <authorList>
            <person name="Vandepol N."/>
            <person name="Liber J."/>
            <person name="Desiro A."/>
            <person name="Na H."/>
            <person name="Kennedy M."/>
            <person name="Barry K."/>
            <person name="Grigoriev I.V."/>
            <person name="Miller A.N."/>
            <person name="O'Donnell K."/>
            <person name="Stajich J.E."/>
            <person name="Bonito G."/>
        </authorList>
    </citation>
    <scope>NUCLEOTIDE SEQUENCE</scope>
    <source>
        <strain evidence="3">NVP1</strain>
    </source>
</reference>
<dbReference type="AlphaFoldDB" id="A0A9P5VQ97"/>
<comment type="caution">
    <text evidence="3">The sequence shown here is derived from an EMBL/GenBank/DDBJ whole genome shotgun (WGS) entry which is preliminary data.</text>
</comment>
<dbReference type="InterPro" id="IPR004045">
    <property type="entry name" value="Glutathione_S-Trfase_N"/>
</dbReference>
<feature type="domain" description="GST C-terminal" evidence="2">
    <location>
        <begin position="105"/>
        <end position="233"/>
    </location>
</feature>
<feature type="domain" description="GST N-terminal" evidence="1">
    <location>
        <begin position="23"/>
        <end position="103"/>
    </location>
</feature>
<keyword evidence="4" id="KW-1185">Reference proteome</keyword>
<name>A0A9P5VQ97_9FUNG</name>
<evidence type="ECO:0008006" key="5">
    <source>
        <dbReference type="Google" id="ProtNLM"/>
    </source>
</evidence>
<proteinExistence type="predicted"/>
<dbReference type="SUPFAM" id="SSF47616">
    <property type="entry name" value="GST C-terminal domain-like"/>
    <property type="match status" value="1"/>
</dbReference>
<evidence type="ECO:0000259" key="2">
    <source>
        <dbReference type="PROSITE" id="PS50405"/>
    </source>
</evidence>
<sequence length="241" mass="26399">MVHAFFNPAQAAIFNEMAPRKDSTFEVHYFGIHGPAATTRAILAISGANFKSVVPDDWAAVKTKMPFGVVPILKEISVDGKEIQIAETDSIERYLARKFGLLGSNAFEGTVINTFISSTNEIAGPVLAKYFAAQDPDNKTEIKAKIFKDSVQPWIAYHEQYLADNGSNGHYVGTAFSLADLQTAFLVKMVVGLWGDVISESNNPALWKVKVTLEANPGYVAWTQTETFKALDAMSKQLIGF</sequence>
<dbReference type="GO" id="GO:0006749">
    <property type="term" value="P:glutathione metabolic process"/>
    <property type="evidence" value="ECO:0007669"/>
    <property type="project" value="TreeGrafter"/>
</dbReference>
<dbReference type="Gene3D" id="1.20.1050.10">
    <property type="match status" value="1"/>
</dbReference>
<dbReference type="PROSITE" id="PS50405">
    <property type="entry name" value="GST_CTER"/>
    <property type="match status" value="1"/>
</dbReference>
<gene>
    <name evidence="3" type="ORF">BG006_008055</name>
</gene>
<dbReference type="Gene3D" id="3.40.30.10">
    <property type="entry name" value="Glutaredoxin"/>
    <property type="match status" value="1"/>
</dbReference>
<organism evidence="3 4">
    <name type="scientific">Podila minutissima</name>
    <dbReference type="NCBI Taxonomy" id="64525"/>
    <lineage>
        <taxon>Eukaryota</taxon>
        <taxon>Fungi</taxon>
        <taxon>Fungi incertae sedis</taxon>
        <taxon>Mucoromycota</taxon>
        <taxon>Mortierellomycotina</taxon>
        <taxon>Mortierellomycetes</taxon>
        <taxon>Mortierellales</taxon>
        <taxon>Mortierellaceae</taxon>
        <taxon>Podila</taxon>
    </lineage>
</organism>
<evidence type="ECO:0000259" key="1">
    <source>
        <dbReference type="PROSITE" id="PS50404"/>
    </source>
</evidence>
<dbReference type="InterPro" id="IPR010987">
    <property type="entry name" value="Glutathione-S-Trfase_C-like"/>
</dbReference>
<dbReference type="InterPro" id="IPR050213">
    <property type="entry name" value="GST_superfamily"/>
</dbReference>
<dbReference type="SUPFAM" id="SSF52833">
    <property type="entry name" value="Thioredoxin-like"/>
    <property type="match status" value="1"/>
</dbReference>
<dbReference type="InterPro" id="IPR036282">
    <property type="entry name" value="Glutathione-S-Trfase_C_sf"/>
</dbReference>
<evidence type="ECO:0000313" key="4">
    <source>
        <dbReference type="Proteomes" id="UP000696485"/>
    </source>
</evidence>
<dbReference type="InterPro" id="IPR036249">
    <property type="entry name" value="Thioredoxin-like_sf"/>
</dbReference>
<dbReference type="PANTHER" id="PTHR11571">
    <property type="entry name" value="GLUTATHIONE S-TRANSFERASE"/>
    <property type="match status" value="1"/>
</dbReference>
<dbReference type="EMBL" id="JAAAUY010000053">
    <property type="protein sequence ID" value="KAF9336594.1"/>
    <property type="molecule type" value="Genomic_DNA"/>
</dbReference>
<dbReference type="InterPro" id="IPR040079">
    <property type="entry name" value="Glutathione_S-Trfase"/>
</dbReference>
<dbReference type="Proteomes" id="UP000696485">
    <property type="component" value="Unassembled WGS sequence"/>
</dbReference>
<dbReference type="PANTHER" id="PTHR11571:SF150">
    <property type="entry name" value="GLUTATHIONE S-TRANSFERASE"/>
    <property type="match status" value="1"/>
</dbReference>